<dbReference type="AlphaFoldDB" id="X1GUV9"/>
<feature type="non-terminal residue" evidence="2">
    <location>
        <position position="1"/>
    </location>
</feature>
<sequence length="185" mass="21831">FNSEKFGCRYAATTDIRGNMPKRIIKPDAVYYIETTTKNCIEILSTPHFARFLLLSIGYHRYMLDYKIYAYLILPESFYLIIQPGTMYTVSKIMKLIKGNFARKYNEYKKREGTVWSQSFDAKIIENEADFKERLDYIHSLPVVRELTKEPGSYEFSSYNNYSRARRTTIQLVIDSVPEKFGFKK</sequence>
<feature type="domain" description="Transposase IS200-like" evidence="1">
    <location>
        <begin position="26"/>
        <end position="141"/>
    </location>
</feature>
<reference evidence="2" key="1">
    <citation type="journal article" date="2014" name="Front. Microbiol.">
        <title>High frequency of phylogenetically diverse reductive dehalogenase-homologous genes in deep subseafloor sedimentary metagenomes.</title>
        <authorList>
            <person name="Kawai M."/>
            <person name="Futagami T."/>
            <person name="Toyoda A."/>
            <person name="Takaki Y."/>
            <person name="Nishi S."/>
            <person name="Hori S."/>
            <person name="Arai W."/>
            <person name="Tsubouchi T."/>
            <person name="Morono Y."/>
            <person name="Uchiyama I."/>
            <person name="Ito T."/>
            <person name="Fujiyama A."/>
            <person name="Inagaki F."/>
            <person name="Takami H."/>
        </authorList>
    </citation>
    <scope>NUCLEOTIDE SEQUENCE</scope>
    <source>
        <strain evidence="2">Expedition CK06-06</strain>
    </source>
</reference>
<dbReference type="InterPro" id="IPR036515">
    <property type="entry name" value="Transposase_17_sf"/>
</dbReference>
<dbReference type="PANTHER" id="PTHR34322">
    <property type="entry name" value="TRANSPOSASE, Y1_TNP DOMAIN-CONTAINING"/>
    <property type="match status" value="1"/>
</dbReference>
<dbReference type="Gene3D" id="3.30.70.1290">
    <property type="entry name" value="Transposase IS200-like"/>
    <property type="match status" value="1"/>
</dbReference>
<proteinExistence type="predicted"/>
<dbReference type="EMBL" id="BARU01016458">
    <property type="protein sequence ID" value="GAH60942.1"/>
    <property type="molecule type" value="Genomic_DNA"/>
</dbReference>
<evidence type="ECO:0000313" key="2">
    <source>
        <dbReference type="EMBL" id="GAH60942.1"/>
    </source>
</evidence>
<evidence type="ECO:0000259" key="1">
    <source>
        <dbReference type="SMART" id="SM01321"/>
    </source>
</evidence>
<gene>
    <name evidence="2" type="ORF">S03H2_27348</name>
</gene>
<dbReference type="GO" id="GO:0003677">
    <property type="term" value="F:DNA binding"/>
    <property type="evidence" value="ECO:0007669"/>
    <property type="project" value="InterPro"/>
</dbReference>
<dbReference type="SMART" id="SM01321">
    <property type="entry name" value="Y1_Tnp"/>
    <property type="match status" value="1"/>
</dbReference>
<accession>X1GUV9</accession>
<name>X1GUV9_9ZZZZ</name>
<dbReference type="GO" id="GO:0004803">
    <property type="term" value="F:transposase activity"/>
    <property type="evidence" value="ECO:0007669"/>
    <property type="project" value="InterPro"/>
</dbReference>
<dbReference type="SUPFAM" id="SSF143422">
    <property type="entry name" value="Transposase IS200-like"/>
    <property type="match status" value="1"/>
</dbReference>
<organism evidence="2">
    <name type="scientific">marine sediment metagenome</name>
    <dbReference type="NCBI Taxonomy" id="412755"/>
    <lineage>
        <taxon>unclassified sequences</taxon>
        <taxon>metagenomes</taxon>
        <taxon>ecological metagenomes</taxon>
    </lineage>
</organism>
<dbReference type="InterPro" id="IPR002686">
    <property type="entry name" value="Transposase_17"/>
</dbReference>
<dbReference type="GO" id="GO:0006313">
    <property type="term" value="P:DNA transposition"/>
    <property type="evidence" value="ECO:0007669"/>
    <property type="project" value="InterPro"/>
</dbReference>
<protein>
    <recommendedName>
        <fullName evidence="1">Transposase IS200-like domain-containing protein</fullName>
    </recommendedName>
</protein>
<dbReference type="Pfam" id="PF01797">
    <property type="entry name" value="Y1_Tnp"/>
    <property type="match status" value="1"/>
</dbReference>
<comment type="caution">
    <text evidence="2">The sequence shown here is derived from an EMBL/GenBank/DDBJ whole genome shotgun (WGS) entry which is preliminary data.</text>
</comment>
<dbReference type="PANTHER" id="PTHR34322:SF2">
    <property type="entry name" value="TRANSPOSASE IS200-LIKE DOMAIN-CONTAINING PROTEIN"/>
    <property type="match status" value="1"/>
</dbReference>